<keyword evidence="2" id="KW-1185">Reference proteome</keyword>
<protein>
    <submittedName>
        <fullName evidence="1">Uncharacterized protein</fullName>
    </submittedName>
</protein>
<proteinExistence type="predicted"/>
<sequence length="279" mass="31780">MYTPVSIARDRNIFLNPKLSNPIPEHGYLHTGQTTEVVAWRWPGDDRVFLIPAEFIEKFPGGLARDVVAYIGQAYREQHYPEDLRVKIYLRQLATGIALGWGTRTKEMLDDCLAFARFFTIQNYPFSILRKDGTVKTVEKRTFGFVDDVGRVTVWDGREIPPNKQWYNIYLSRLYAEALKTMPAAPFPVAALEAAHRAPRKLITPAKNLAYYLAARVPAQKVRLLIPTIQEILGYSDTNTTYARRAIENVLNVLHPVMVSNYNFTNNGYDIELSGKPGK</sequence>
<organism evidence="1 2">
    <name type="scientific">Desulfofundulus kuznetsovii (strain DSM 6115 / VKM B-1805 / 17)</name>
    <name type="common">Desulfotomaculum kuznetsovii</name>
    <dbReference type="NCBI Taxonomy" id="760568"/>
    <lineage>
        <taxon>Bacteria</taxon>
        <taxon>Bacillati</taxon>
        <taxon>Bacillota</taxon>
        <taxon>Clostridia</taxon>
        <taxon>Eubacteriales</taxon>
        <taxon>Peptococcaceae</taxon>
        <taxon>Desulfofundulus</taxon>
    </lineage>
</organism>
<accession>A0AAU8PHK5</accession>
<reference evidence="2" key="1">
    <citation type="submission" date="2011-05" db="EMBL/GenBank/DDBJ databases">
        <title>Complete sequence of Desulfotomaculum kuznetsovii DSM 6115.</title>
        <authorList>
            <person name="Lucas S."/>
            <person name="Han J."/>
            <person name="Lapidus A."/>
            <person name="Cheng J.-F."/>
            <person name="Goodwin L."/>
            <person name="Pitluck S."/>
            <person name="Peters L."/>
            <person name="Mikhailova N."/>
            <person name="Lu M."/>
            <person name="Saunders E."/>
            <person name="Han C."/>
            <person name="Tapia R."/>
            <person name="Land M."/>
            <person name="Hauser L."/>
            <person name="Kyrpides N."/>
            <person name="Ivanova N."/>
            <person name="Pagani I."/>
            <person name="Nazina T."/>
            <person name="Ivanova A."/>
            <person name="Parshina S."/>
            <person name="Kuever J."/>
            <person name="Muyzer G."/>
            <person name="Plugge C."/>
            <person name="Stams A."/>
            <person name="Woyke T."/>
        </authorList>
    </citation>
    <scope>NUCLEOTIDE SEQUENCE [LARGE SCALE GENOMIC DNA]</scope>
    <source>
        <strain evidence="2">DSM 6115 / VKM B-1805 / 17</strain>
    </source>
</reference>
<dbReference type="EMBL" id="CP002770">
    <property type="protein sequence ID" value="AEG15202.1"/>
    <property type="molecule type" value="Genomic_DNA"/>
</dbReference>
<dbReference type="AlphaFoldDB" id="A0AAU8PHK5"/>
<dbReference type="Proteomes" id="UP000009229">
    <property type="component" value="Chromosome"/>
</dbReference>
<dbReference type="KEGG" id="dku:Desku_1622"/>
<evidence type="ECO:0000313" key="2">
    <source>
        <dbReference type="Proteomes" id="UP000009229"/>
    </source>
</evidence>
<name>A0AAU8PHK5_DESK7</name>
<gene>
    <name evidence="1" type="ordered locus">Desku_1622</name>
</gene>
<evidence type="ECO:0000313" key="1">
    <source>
        <dbReference type="EMBL" id="AEG15202.1"/>
    </source>
</evidence>